<dbReference type="EC" id="2.7.7.65" evidence="1"/>
<accession>A0ABS0ZES9</accession>
<dbReference type="Gene3D" id="3.30.70.270">
    <property type="match status" value="1"/>
</dbReference>
<dbReference type="Pfam" id="PF00990">
    <property type="entry name" value="GGDEF"/>
    <property type="match status" value="1"/>
</dbReference>
<protein>
    <recommendedName>
        <fullName evidence="1">diguanylate cyclase</fullName>
        <ecNumber evidence="1">2.7.7.65</ecNumber>
    </recommendedName>
</protein>
<dbReference type="InterPro" id="IPR029787">
    <property type="entry name" value="Nucleotide_cyclase"/>
</dbReference>
<feature type="coiled-coil region" evidence="2">
    <location>
        <begin position="145"/>
        <end position="172"/>
    </location>
</feature>
<evidence type="ECO:0000313" key="4">
    <source>
        <dbReference type="EMBL" id="MBJ7552178.1"/>
    </source>
</evidence>
<evidence type="ECO:0000313" key="5">
    <source>
        <dbReference type="Proteomes" id="UP000598488"/>
    </source>
</evidence>
<dbReference type="SMART" id="SM00267">
    <property type="entry name" value="GGDEF"/>
    <property type="match status" value="1"/>
</dbReference>
<reference evidence="4 5" key="1">
    <citation type="submission" date="2020-12" db="EMBL/GenBank/DDBJ databases">
        <title>Comparative genome analysis of fungal antagonists Marinomonas ostreistagni 398 and M. spartinae 468.</title>
        <authorList>
            <person name="Fields J.L."/>
            <person name="Mavrodi O.V."/>
            <person name="Biber P.D."/>
            <person name="Indest K.J."/>
            <person name="Mavrodi D.V."/>
        </authorList>
    </citation>
    <scope>NUCLEOTIDE SEQUENCE [LARGE SCALE GENOMIC DNA]</scope>
    <source>
        <strain evidence="4 5">USM7</strain>
    </source>
</reference>
<comment type="caution">
    <text evidence="4">The sequence shown here is derived from an EMBL/GenBank/DDBJ whole genome shotgun (WGS) entry which is preliminary data.</text>
</comment>
<dbReference type="SUPFAM" id="SSF55073">
    <property type="entry name" value="Nucleotide cyclase"/>
    <property type="match status" value="1"/>
</dbReference>
<evidence type="ECO:0000256" key="2">
    <source>
        <dbReference type="SAM" id="Coils"/>
    </source>
</evidence>
<organism evidence="4 5">
    <name type="scientific">Marinomonas ostreistagni</name>
    <dbReference type="NCBI Taxonomy" id="359209"/>
    <lineage>
        <taxon>Bacteria</taxon>
        <taxon>Pseudomonadati</taxon>
        <taxon>Pseudomonadota</taxon>
        <taxon>Gammaproteobacteria</taxon>
        <taxon>Oceanospirillales</taxon>
        <taxon>Oceanospirillaceae</taxon>
        <taxon>Marinomonas</taxon>
    </lineage>
</organism>
<proteinExistence type="predicted"/>
<dbReference type="PANTHER" id="PTHR45138">
    <property type="entry name" value="REGULATORY COMPONENTS OF SENSORY TRANSDUCTION SYSTEM"/>
    <property type="match status" value="1"/>
</dbReference>
<dbReference type="RefSeq" id="WP_199463754.1">
    <property type="nucleotide sequence ID" value="NZ_JAEMUH010000016.1"/>
</dbReference>
<dbReference type="EMBL" id="JAEMUH010000016">
    <property type="protein sequence ID" value="MBJ7552178.1"/>
    <property type="molecule type" value="Genomic_DNA"/>
</dbReference>
<evidence type="ECO:0000259" key="3">
    <source>
        <dbReference type="PROSITE" id="PS50887"/>
    </source>
</evidence>
<dbReference type="PANTHER" id="PTHR45138:SF2">
    <property type="entry name" value="DIGUANYLATE CYCLASE VDCA"/>
    <property type="match status" value="1"/>
</dbReference>
<keyword evidence="5" id="KW-1185">Reference proteome</keyword>
<dbReference type="InterPro" id="IPR043128">
    <property type="entry name" value="Rev_trsase/Diguanyl_cyclase"/>
</dbReference>
<sequence length="337" mass="37874">MGRSTSKVNQYFRQTIPMMVKNNVPVTPPYYTLWFTYTTGELPALSQRMDDIIAQQGQCDRYTCDQLLDEYLLNSAEDRLVEMQSNINQVVKSIGSSTENAMSHAHDLNQSLSADIQLMADEALQNDTPSAHKMVSMARDFMSKTEAYRCQLEKQNSEIDALKQKIAETEKLMYLDGLTEINNRKKFNEDLSLFTASTEDTCLLLVDIDHFKPFNDEYGHLVGDKVIQTVAKTLEQSCNIKNGVQAYRFGGEEFALLMPNANITIATQFANDIRERISRISLTNKKTGQSIRSITTSLGVAQFKSGEALDALIERADQCLYEAKNAGRNCVRPALAS</sequence>
<dbReference type="CDD" id="cd01949">
    <property type="entry name" value="GGDEF"/>
    <property type="match status" value="1"/>
</dbReference>
<dbReference type="Proteomes" id="UP000598488">
    <property type="component" value="Unassembled WGS sequence"/>
</dbReference>
<name>A0ABS0ZES9_9GAMM</name>
<evidence type="ECO:0000256" key="1">
    <source>
        <dbReference type="ARBA" id="ARBA00012528"/>
    </source>
</evidence>
<dbReference type="InterPro" id="IPR000160">
    <property type="entry name" value="GGDEF_dom"/>
</dbReference>
<gene>
    <name evidence="4" type="ORF">JHD44_15920</name>
</gene>
<feature type="domain" description="GGDEF" evidence="3">
    <location>
        <begin position="199"/>
        <end position="336"/>
    </location>
</feature>
<dbReference type="NCBIfam" id="TIGR00254">
    <property type="entry name" value="GGDEF"/>
    <property type="match status" value="1"/>
</dbReference>
<dbReference type="PROSITE" id="PS50887">
    <property type="entry name" value="GGDEF"/>
    <property type="match status" value="1"/>
</dbReference>
<dbReference type="InterPro" id="IPR050469">
    <property type="entry name" value="Diguanylate_Cyclase"/>
</dbReference>
<keyword evidence="2" id="KW-0175">Coiled coil</keyword>